<protein>
    <submittedName>
        <fullName evidence="3">Uncharacterized protein</fullName>
    </submittedName>
</protein>
<organism evidence="3 4">
    <name type="scientific">Moraxella catarrhalis</name>
    <name type="common">Branhamella catarrhalis</name>
    <dbReference type="NCBI Taxonomy" id="480"/>
    <lineage>
        <taxon>Bacteria</taxon>
        <taxon>Pseudomonadati</taxon>
        <taxon>Pseudomonadota</taxon>
        <taxon>Gammaproteobacteria</taxon>
        <taxon>Moraxellales</taxon>
        <taxon>Moraxellaceae</taxon>
        <taxon>Moraxella</taxon>
    </lineage>
</organism>
<comment type="caution">
    <text evidence="3">The sequence shown here is derived from an EMBL/GenBank/DDBJ whole genome shotgun (WGS) entry which is preliminary data.</text>
</comment>
<feature type="region of interest" description="Disordered" evidence="2">
    <location>
        <begin position="21"/>
        <end position="43"/>
    </location>
</feature>
<reference evidence="3 4" key="1">
    <citation type="journal article" date="2016" name="Genome Biol. Evol.">
        <title>Comparative Genomic Analyses of the Moraxella catarrhalis Serosensitive and Seroresistant Lineages Demonstrate Their Independent Evolution.</title>
        <authorList>
            <person name="Earl J.P."/>
            <person name="de Vries S.P."/>
            <person name="Ahmed A."/>
            <person name="Powell E."/>
            <person name="Schultz M.P."/>
            <person name="Hermans P.W."/>
            <person name="Hill D.J."/>
            <person name="Zhou Z."/>
            <person name="Constantinidou C.I."/>
            <person name="Hu F.Z."/>
            <person name="Bootsma H.J."/>
            <person name="Ehrlich G.D."/>
        </authorList>
    </citation>
    <scope>NUCLEOTIDE SEQUENCE [LARGE SCALE GENOMIC DNA]</scope>
    <source>
        <strain evidence="3 4">Z7574</strain>
    </source>
</reference>
<keyword evidence="1" id="KW-0175">Coiled coil</keyword>
<evidence type="ECO:0000256" key="1">
    <source>
        <dbReference type="SAM" id="Coils"/>
    </source>
</evidence>
<sequence>MSITDNLIEIVHDEMTVQNVSKDLAPGIKSKEDEPDKANSNNENIDTAIQNQHTQAQNESLSDRANQALENRESIQHELPEISNLILRNGSKFDNAQTGDLVYKDGDKAIVQIGKILA</sequence>
<gene>
    <name evidence="3" type="ORF">AO382_0847</name>
</gene>
<accession>A0A7Z1A472</accession>
<dbReference type="RefSeq" id="WP_064618300.1">
    <property type="nucleotide sequence ID" value="NZ_LXHE01000006.1"/>
</dbReference>
<name>A0A7Z1A472_MORCA</name>
<feature type="coiled-coil region" evidence="1">
    <location>
        <begin position="51"/>
        <end position="78"/>
    </location>
</feature>
<dbReference type="Proteomes" id="UP000078446">
    <property type="component" value="Unassembled WGS sequence"/>
</dbReference>
<evidence type="ECO:0000313" key="4">
    <source>
        <dbReference type="Proteomes" id="UP000078446"/>
    </source>
</evidence>
<proteinExistence type="predicted"/>
<dbReference type="AlphaFoldDB" id="A0A7Z1A472"/>
<evidence type="ECO:0000313" key="3">
    <source>
        <dbReference type="EMBL" id="OAV01351.1"/>
    </source>
</evidence>
<evidence type="ECO:0000256" key="2">
    <source>
        <dbReference type="SAM" id="MobiDB-lite"/>
    </source>
</evidence>
<dbReference type="EMBL" id="LXHE01000006">
    <property type="protein sequence ID" value="OAV01351.1"/>
    <property type="molecule type" value="Genomic_DNA"/>
</dbReference>